<feature type="transmembrane region" description="Helical" evidence="6">
    <location>
        <begin position="176"/>
        <end position="192"/>
    </location>
</feature>
<dbReference type="InterPro" id="IPR005496">
    <property type="entry name" value="Integral_membrane_TerC"/>
</dbReference>
<evidence type="ECO:0000256" key="3">
    <source>
        <dbReference type="ARBA" id="ARBA00022692"/>
    </source>
</evidence>
<accession>A0A133KPX5</accession>
<protein>
    <submittedName>
        <fullName evidence="7">Integral membrane protein, YjbE family</fullName>
    </submittedName>
</protein>
<comment type="similarity">
    <text evidence="2">Belongs to the TerC family.</text>
</comment>
<feature type="transmembrane region" description="Helical" evidence="6">
    <location>
        <begin position="20"/>
        <end position="47"/>
    </location>
</feature>
<dbReference type="Pfam" id="PF03741">
    <property type="entry name" value="TerC"/>
    <property type="match status" value="1"/>
</dbReference>
<evidence type="ECO:0000256" key="5">
    <source>
        <dbReference type="ARBA" id="ARBA00023136"/>
    </source>
</evidence>
<dbReference type="EMBL" id="LRPN01000070">
    <property type="protein sequence ID" value="KWZ81624.1"/>
    <property type="molecule type" value="Genomic_DNA"/>
</dbReference>
<gene>
    <name evidence="7" type="ORF">HMPREF3213_01941</name>
</gene>
<reference evidence="8" key="1">
    <citation type="submission" date="2016-01" db="EMBL/GenBank/DDBJ databases">
        <authorList>
            <person name="Mitreva M."/>
            <person name="Pepin K.H."/>
            <person name="Mihindukulasuriya K.A."/>
            <person name="Fulton R."/>
            <person name="Fronick C."/>
            <person name="O'Laughlin M."/>
            <person name="Miner T."/>
            <person name="Herter B."/>
            <person name="Rosa B.A."/>
            <person name="Cordes M."/>
            <person name="Tomlinson C."/>
            <person name="Wollam A."/>
            <person name="Palsikar V.B."/>
            <person name="Mardis E.R."/>
            <person name="Wilson R.K."/>
        </authorList>
    </citation>
    <scope>NUCLEOTIDE SEQUENCE [LARGE SCALE GENOMIC DNA]</scope>
    <source>
        <strain evidence="8">GED7749B</strain>
    </source>
</reference>
<sequence>MKGMKQLPVSIFDFGLVVSAGAFVALLKIIMIDIILSGDNAVVIAMATRKLQREQQNKAIFWGTAGAVILRILLAMAIVALLKIPYVNVIGGLLLLWIAYKVLGGGDENVHVRAKNGLLVSIGTIIMADAIMSLDNVVALAGASNGHIGMIALGVAISIPVMIFGSKMIVKAMNRYSWIAYVGSAILAWTAAEMLFKDEQILKWLNISHGPVTYTIGGILTVLVLFLGWLSNRRAAVKQVKQVKRDIKKDVKQDVQQRVHIH</sequence>
<keyword evidence="3 6" id="KW-0812">Transmembrane</keyword>
<evidence type="ECO:0000256" key="6">
    <source>
        <dbReference type="SAM" id="Phobius"/>
    </source>
</evidence>
<dbReference type="GO" id="GO:0016020">
    <property type="term" value="C:membrane"/>
    <property type="evidence" value="ECO:0007669"/>
    <property type="project" value="UniProtKB-SubCell"/>
</dbReference>
<dbReference type="PATRIC" id="fig|1398.22.peg.1943"/>
<dbReference type="Proteomes" id="UP000070376">
    <property type="component" value="Unassembled WGS sequence"/>
</dbReference>
<evidence type="ECO:0000256" key="1">
    <source>
        <dbReference type="ARBA" id="ARBA00004141"/>
    </source>
</evidence>
<feature type="transmembrane region" description="Helical" evidence="6">
    <location>
        <begin position="146"/>
        <end position="164"/>
    </location>
</feature>
<dbReference type="PANTHER" id="PTHR30238:SF4">
    <property type="entry name" value="SLL1022 PROTEIN"/>
    <property type="match status" value="1"/>
</dbReference>
<feature type="transmembrane region" description="Helical" evidence="6">
    <location>
        <begin position="212"/>
        <end position="231"/>
    </location>
</feature>
<proteinExistence type="inferred from homology"/>
<evidence type="ECO:0000313" key="8">
    <source>
        <dbReference type="Proteomes" id="UP000070376"/>
    </source>
</evidence>
<comment type="subcellular location">
    <subcellularLocation>
        <location evidence="1">Membrane</location>
        <topology evidence="1">Multi-pass membrane protein</topology>
    </subcellularLocation>
</comment>
<dbReference type="InterPro" id="IPR022301">
    <property type="entry name" value="Integral_membrane_YjbE"/>
</dbReference>
<dbReference type="AlphaFoldDB" id="A0A133KPX5"/>
<comment type="caution">
    <text evidence="7">The sequence shown here is derived from an EMBL/GenBank/DDBJ whole genome shotgun (WGS) entry which is preliminary data.</text>
</comment>
<name>A0A133KPX5_HEYCO</name>
<dbReference type="PANTHER" id="PTHR30238">
    <property type="entry name" value="MEMBRANE BOUND PREDICTED REDOX MODULATOR"/>
    <property type="match status" value="1"/>
</dbReference>
<keyword evidence="4 6" id="KW-1133">Transmembrane helix</keyword>
<keyword evidence="5 6" id="KW-0472">Membrane</keyword>
<organism evidence="7 8">
    <name type="scientific">Heyndrickxia coagulans</name>
    <name type="common">Weizmannia coagulans</name>
    <dbReference type="NCBI Taxonomy" id="1398"/>
    <lineage>
        <taxon>Bacteria</taxon>
        <taxon>Bacillati</taxon>
        <taxon>Bacillota</taxon>
        <taxon>Bacilli</taxon>
        <taxon>Bacillales</taxon>
        <taxon>Bacillaceae</taxon>
        <taxon>Heyndrickxia</taxon>
    </lineage>
</organism>
<evidence type="ECO:0000256" key="2">
    <source>
        <dbReference type="ARBA" id="ARBA00007511"/>
    </source>
</evidence>
<feature type="transmembrane region" description="Helical" evidence="6">
    <location>
        <begin position="86"/>
        <end position="104"/>
    </location>
</feature>
<evidence type="ECO:0000313" key="7">
    <source>
        <dbReference type="EMBL" id="KWZ81624.1"/>
    </source>
</evidence>
<evidence type="ECO:0000256" key="4">
    <source>
        <dbReference type="ARBA" id="ARBA00022989"/>
    </source>
</evidence>
<feature type="transmembrane region" description="Helical" evidence="6">
    <location>
        <begin position="59"/>
        <end position="80"/>
    </location>
</feature>
<dbReference type="NCBIfam" id="TIGR03717">
    <property type="entry name" value="R_switched_YjbE"/>
    <property type="match status" value="1"/>
</dbReference>
<feature type="transmembrane region" description="Helical" evidence="6">
    <location>
        <begin position="116"/>
        <end position="134"/>
    </location>
</feature>